<dbReference type="RefSeq" id="WP_014986600.1">
    <property type="nucleotide sequence ID" value="NC_018681.1"/>
</dbReference>
<name>K0F3Q8_NOCB7</name>
<gene>
    <name evidence="1" type="ORF">O3I_028980</name>
</gene>
<reference evidence="1 2" key="1">
    <citation type="journal article" date="2012" name="J. Bacteriol.">
        <title>Complete genome sequence of Nocardia brasiliensis HUJEG-1.</title>
        <authorList>
            <person name="Vera-Cabrera L."/>
            <person name="Ortiz-Lopez R."/>
            <person name="Elizondo-Gonzalez R."/>
            <person name="Perez-Maya A.A."/>
            <person name="Ocampo-Candiani J."/>
        </authorList>
    </citation>
    <scope>NUCLEOTIDE SEQUENCE [LARGE SCALE GENOMIC DNA]</scope>
    <source>
        <strain evidence="2">ATCC 700358</strain>
    </source>
</reference>
<dbReference type="PANTHER" id="PTHR38733">
    <property type="entry name" value="PROTEIN MCRC"/>
    <property type="match status" value="1"/>
</dbReference>
<evidence type="ECO:0000313" key="1">
    <source>
        <dbReference type="EMBL" id="AFU03745.1"/>
    </source>
</evidence>
<dbReference type="Proteomes" id="UP000006304">
    <property type="component" value="Chromosome"/>
</dbReference>
<dbReference type="GO" id="GO:0009307">
    <property type="term" value="P:DNA restriction-modification system"/>
    <property type="evidence" value="ECO:0007669"/>
    <property type="project" value="InterPro"/>
</dbReference>
<dbReference type="REBASE" id="54465">
    <property type="entry name" value="Nbr1McrBCP"/>
</dbReference>
<dbReference type="AlphaFoldDB" id="K0F3Q8"/>
<sequence length="358" mass="40452">MLVVGEKKTRIPVRSLWFLLIYESGLLDQLSTGRRAAVLGGDRDDHLSDVIVELFAGDVEARLRRQLTPQYRDRAADLTRVRGRIDHLRTEGRRLLDRGTVACRFTELIVDTPRNRYIAAVLRKSATLVQSEELAHRCTAAAFALSRLGVGTRAPTRAELSRDRVGTHDRADQHLLSLARLVEDMALPVHEPGHIHLPEIDTGAHGRLRTLFEKAIRNYYRRHLNSADWTVTAPKLRWDHRSNDAGAALLPEMRTDTVLAHRKTARRIIIETKFTDGLTEHYGKIRVKSEYLYQLYAYLMSQPQPDAEGVLLFVTTAGRTPIAESVTIQGHRLRFISLDLAQPLAGIRQTLDGVLSTE</sequence>
<proteinExistence type="predicted"/>
<dbReference type="InterPro" id="IPR014407">
    <property type="entry name" value="McrC_bac"/>
</dbReference>
<keyword evidence="2" id="KW-1185">Reference proteome</keyword>
<organism evidence="1 2">
    <name type="scientific">Nocardia brasiliensis (strain ATCC 700358 / HUJEG-1)</name>
    <dbReference type="NCBI Taxonomy" id="1133849"/>
    <lineage>
        <taxon>Bacteria</taxon>
        <taxon>Bacillati</taxon>
        <taxon>Actinomycetota</taxon>
        <taxon>Actinomycetes</taxon>
        <taxon>Mycobacteriales</taxon>
        <taxon>Nocardiaceae</taxon>
        <taxon>Nocardia</taxon>
    </lineage>
</organism>
<dbReference type="InterPro" id="IPR019292">
    <property type="entry name" value="McrC"/>
</dbReference>
<dbReference type="EMBL" id="CP003876">
    <property type="protein sequence ID" value="AFU03745.1"/>
    <property type="molecule type" value="Genomic_DNA"/>
</dbReference>
<dbReference type="eggNOG" id="COG4268">
    <property type="taxonomic scope" value="Bacteria"/>
</dbReference>
<dbReference type="Pfam" id="PF10117">
    <property type="entry name" value="McrBC"/>
    <property type="match status" value="1"/>
</dbReference>
<accession>K0F3Q8</accession>
<dbReference type="HOGENOM" id="CLU_065564_0_0_11"/>
<dbReference type="KEGG" id="nbr:O3I_028980"/>
<protein>
    <submittedName>
        <fullName evidence="1">5-methylcytosine-specific restriction enzyme subunit McrC</fullName>
    </submittedName>
</protein>
<dbReference type="PANTHER" id="PTHR38733:SF1">
    <property type="entry name" value="TYPE IV METHYL-DIRECTED RESTRICTION ENZYME ECOKMCRBC"/>
    <property type="match status" value="1"/>
</dbReference>
<dbReference type="PIRSF" id="PIRSF003109">
    <property type="entry name" value="McrC"/>
    <property type="match status" value="1"/>
</dbReference>
<dbReference type="STRING" id="1133849.O3I_028980"/>
<evidence type="ECO:0000313" key="2">
    <source>
        <dbReference type="Proteomes" id="UP000006304"/>
    </source>
</evidence>